<dbReference type="PANTHER" id="PTHR21490:SF2">
    <property type="entry name" value="ENKURIN DOMAIN-CONTAINING PROTEIN 1"/>
    <property type="match status" value="1"/>
</dbReference>
<evidence type="ECO:0000313" key="3">
    <source>
        <dbReference type="Proteomes" id="UP000002280"/>
    </source>
</evidence>
<feature type="compositionally biased region" description="Basic and acidic residues" evidence="1">
    <location>
        <begin position="104"/>
        <end position="118"/>
    </location>
</feature>
<name>A0A5F8GPY3_MONDO</name>
<dbReference type="PANTHER" id="PTHR21490">
    <property type="entry name" value="ENKURIN-RELATED"/>
    <property type="match status" value="1"/>
</dbReference>
<dbReference type="GeneTree" id="ENSGT00940000153866"/>
<reference evidence="2" key="2">
    <citation type="submission" date="2025-08" db="UniProtKB">
        <authorList>
            <consortium name="Ensembl"/>
        </authorList>
    </citation>
    <scope>IDENTIFICATION</scope>
</reference>
<proteinExistence type="predicted"/>
<reference evidence="2" key="3">
    <citation type="submission" date="2025-09" db="UniProtKB">
        <authorList>
            <consortium name="Ensembl"/>
        </authorList>
    </citation>
    <scope>IDENTIFICATION</scope>
</reference>
<accession>A0A5F8GPY3</accession>
<sequence length="153" mass="17504">MCEGPSKISGPIPPDPTLFPDYYKRPATARGRLEGSALKLGLEPLRQGTPLDQPAPRIRPGSQRDMVGVLLQLQEVSLDREPCSKRKDPKNYEKENVRRIREIQKRCQEQERRQDPPGRPKPLKALWRSPKYDKVESRLKFKLQEPSPASGPE</sequence>
<evidence type="ECO:0008006" key="4">
    <source>
        <dbReference type="Google" id="ProtNLM"/>
    </source>
</evidence>
<protein>
    <recommendedName>
        <fullName evidence="4">Enkurin domain-containing protein</fullName>
    </recommendedName>
</protein>
<evidence type="ECO:0000313" key="2">
    <source>
        <dbReference type="Ensembl" id="ENSMODP00000049753.1"/>
    </source>
</evidence>
<dbReference type="Proteomes" id="UP000002280">
    <property type="component" value="Chromosome 1"/>
</dbReference>
<dbReference type="InterPro" id="IPR052102">
    <property type="entry name" value="Enkurin_domain-protein"/>
</dbReference>
<reference evidence="2 3" key="1">
    <citation type="journal article" date="2007" name="Nature">
        <title>Genome of the marsupial Monodelphis domestica reveals innovation in non-coding sequences.</title>
        <authorList>
            <person name="Mikkelsen T.S."/>
            <person name="Wakefield M.J."/>
            <person name="Aken B."/>
            <person name="Amemiya C.T."/>
            <person name="Chang J.L."/>
            <person name="Duke S."/>
            <person name="Garber M."/>
            <person name="Gentles A.J."/>
            <person name="Goodstadt L."/>
            <person name="Heger A."/>
            <person name="Jurka J."/>
            <person name="Kamal M."/>
            <person name="Mauceli E."/>
            <person name="Searle S.M."/>
            <person name="Sharpe T."/>
            <person name="Baker M.L."/>
            <person name="Batzer M.A."/>
            <person name="Benos P.V."/>
            <person name="Belov K."/>
            <person name="Clamp M."/>
            <person name="Cook A."/>
            <person name="Cuff J."/>
            <person name="Das R."/>
            <person name="Davidow L."/>
            <person name="Deakin J.E."/>
            <person name="Fazzari M.J."/>
            <person name="Glass J.L."/>
            <person name="Grabherr M."/>
            <person name="Greally J.M."/>
            <person name="Gu W."/>
            <person name="Hore T.A."/>
            <person name="Huttley G.A."/>
            <person name="Kleber M."/>
            <person name="Jirtle R.L."/>
            <person name="Koina E."/>
            <person name="Lee J.T."/>
            <person name="Mahony S."/>
            <person name="Marra M.A."/>
            <person name="Miller R.D."/>
            <person name="Nicholls R.D."/>
            <person name="Oda M."/>
            <person name="Papenfuss A.T."/>
            <person name="Parra Z.E."/>
            <person name="Pollock D.D."/>
            <person name="Ray D.A."/>
            <person name="Schein J.E."/>
            <person name="Speed T.P."/>
            <person name="Thompson K."/>
            <person name="VandeBerg J.L."/>
            <person name="Wade C.M."/>
            <person name="Walker J.A."/>
            <person name="Waters P.D."/>
            <person name="Webber C."/>
            <person name="Weidman J.R."/>
            <person name="Xie X."/>
            <person name="Zody M.C."/>
            <person name="Baldwin J."/>
            <person name="Abdouelleil A."/>
            <person name="Abdulkadir J."/>
            <person name="Abebe A."/>
            <person name="Abera B."/>
            <person name="Abreu J."/>
            <person name="Acer S.C."/>
            <person name="Aftuck L."/>
            <person name="Alexander A."/>
            <person name="An P."/>
            <person name="Anderson E."/>
            <person name="Anderson S."/>
            <person name="Arachi H."/>
            <person name="Azer M."/>
            <person name="Bachantsang P."/>
            <person name="Barry A."/>
            <person name="Bayul T."/>
            <person name="Berlin A."/>
            <person name="Bessette D."/>
            <person name="Bloom T."/>
            <person name="Bloom T."/>
            <person name="Boguslavskiy L."/>
            <person name="Bonnet C."/>
            <person name="Boukhgalter B."/>
            <person name="Bourzgui I."/>
            <person name="Brown A."/>
            <person name="Cahill P."/>
            <person name="Channer S."/>
            <person name="Cheshatsang Y."/>
            <person name="Chuda L."/>
            <person name="Citroen M."/>
            <person name="Collymore A."/>
            <person name="Cooke P."/>
            <person name="Costello M."/>
            <person name="D'Aco K."/>
            <person name="Daza R."/>
            <person name="De Haan G."/>
            <person name="DeGray S."/>
            <person name="DeMaso C."/>
            <person name="Dhargay N."/>
            <person name="Dooley K."/>
            <person name="Dooley E."/>
            <person name="Doricent M."/>
            <person name="Dorje P."/>
            <person name="Dorjee K."/>
            <person name="Dupes A."/>
            <person name="Elong R."/>
            <person name="Falk J."/>
            <person name="Farina A."/>
            <person name="Faro S."/>
            <person name="Ferguson D."/>
            <person name="Fisher S."/>
            <person name="Foley C.D."/>
            <person name="Franke A."/>
            <person name="Friedrich D."/>
            <person name="Gadbois L."/>
            <person name="Gearin G."/>
            <person name="Gearin C.R."/>
            <person name="Giannoukos G."/>
            <person name="Goode T."/>
            <person name="Graham J."/>
            <person name="Grandbois E."/>
            <person name="Grewal S."/>
            <person name="Gyaltsen K."/>
            <person name="Hafez N."/>
            <person name="Hagos B."/>
            <person name="Hall J."/>
            <person name="Henson C."/>
            <person name="Hollinger A."/>
            <person name="Honan T."/>
            <person name="Huard M.D."/>
            <person name="Hughes L."/>
            <person name="Hurhula B."/>
            <person name="Husby M.E."/>
            <person name="Kamat A."/>
            <person name="Kanga B."/>
            <person name="Kashin S."/>
            <person name="Khazanovich D."/>
            <person name="Kisner P."/>
            <person name="Lance K."/>
            <person name="Lara M."/>
            <person name="Lee W."/>
            <person name="Lennon N."/>
            <person name="Letendre F."/>
            <person name="LeVine R."/>
            <person name="Lipovsky A."/>
            <person name="Liu X."/>
            <person name="Liu J."/>
            <person name="Liu S."/>
            <person name="Lokyitsang T."/>
            <person name="Lokyitsang Y."/>
            <person name="Lubonja R."/>
            <person name="Lui A."/>
            <person name="MacDonald P."/>
            <person name="Magnisalis V."/>
            <person name="Maru K."/>
            <person name="Matthews C."/>
            <person name="McCusker W."/>
            <person name="McDonough S."/>
            <person name="Mehta T."/>
            <person name="Meldrim J."/>
            <person name="Meneus L."/>
            <person name="Mihai O."/>
            <person name="Mihalev A."/>
            <person name="Mihova T."/>
            <person name="Mittelman R."/>
            <person name="Mlenga V."/>
            <person name="Montmayeur A."/>
            <person name="Mulrain L."/>
            <person name="Navidi A."/>
            <person name="Naylor J."/>
            <person name="Negash T."/>
            <person name="Nguyen T."/>
            <person name="Nguyen N."/>
            <person name="Nicol R."/>
            <person name="Norbu C."/>
            <person name="Norbu N."/>
            <person name="Novod N."/>
            <person name="O'Neill B."/>
            <person name="Osman S."/>
            <person name="Markiewicz E."/>
            <person name="Oyono O.L."/>
            <person name="Patti C."/>
            <person name="Phunkhang P."/>
            <person name="Pierre F."/>
            <person name="Priest M."/>
            <person name="Raghuraman S."/>
            <person name="Rege F."/>
            <person name="Reyes R."/>
            <person name="Rise C."/>
            <person name="Rogov P."/>
            <person name="Ross K."/>
            <person name="Ryan E."/>
            <person name="Settipalli S."/>
            <person name="Shea T."/>
            <person name="Sherpa N."/>
            <person name="Shi L."/>
            <person name="Shih D."/>
            <person name="Sparrow T."/>
            <person name="Spaulding J."/>
            <person name="Stalker J."/>
            <person name="Stange-Thomann N."/>
            <person name="Stavropoulos S."/>
            <person name="Stone C."/>
            <person name="Strader C."/>
            <person name="Tesfaye S."/>
            <person name="Thomson T."/>
            <person name="Thoulutsang Y."/>
            <person name="Thoulutsang D."/>
            <person name="Topham K."/>
            <person name="Topping I."/>
            <person name="Tsamla T."/>
            <person name="Vassiliev H."/>
            <person name="Vo A."/>
            <person name="Wangchuk T."/>
            <person name="Wangdi T."/>
            <person name="Weiand M."/>
            <person name="Wilkinson J."/>
            <person name="Wilson A."/>
            <person name="Yadav S."/>
            <person name="Young G."/>
            <person name="Yu Q."/>
            <person name="Zembek L."/>
            <person name="Zhong D."/>
            <person name="Zimmer A."/>
            <person name="Zwirko Z."/>
            <person name="Jaffe D.B."/>
            <person name="Alvarez P."/>
            <person name="Brockman W."/>
            <person name="Butler J."/>
            <person name="Chin C."/>
            <person name="Gnerre S."/>
            <person name="MacCallum I."/>
            <person name="Graves J.A."/>
            <person name="Ponting C.P."/>
            <person name="Breen M."/>
            <person name="Samollow P.B."/>
            <person name="Lander E.S."/>
            <person name="Lindblad-Toh K."/>
        </authorList>
    </citation>
    <scope>NUCLEOTIDE SEQUENCE [LARGE SCALE GENOMIC DNA]</scope>
</reference>
<feature type="region of interest" description="Disordered" evidence="1">
    <location>
        <begin position="1"/>
        <end position="23"/>
    </location>
</feature>
<feature type="region of interest" description="Disordered" evidence="1">
    <location>
        <begin position="41"/>
        <end position="64"/>
    </location>
</feature>
<organism evidence="2 3">
    <name type="scientific">Monodelphis domestica</name>
    <name type="common">Gray short-tailed opossum</name>
    <dbReference type="NCBI Taxonomy" id="13616"/>
    <lineage>
        <taxon>Eukaryota</taxon>
        <taxon>Metazoa</taxon>
        <taxon>Chordata</taxon>
        <taxon>Craniata</taxon>
        <taxon>Vertebrata</taxon>
        <taxon>Euteleostomi</taxon>
        <taxon>Mammalia</taxon>
        <taxon>Metatheria</taxon>
        <taxon>Didelphimorphia</taxon>
        <taxon>Didelphidae</taxon>
        <taxon>Monodelphis</taxon>
    </lineage>
</organism>
<dbReference type="Ensembl" id="ENSMODT00000065680.1">
    <property type="protein sequence ID" value="ENSMODP00000049753.1"/>
    <property type="gene ID" value="ENSMODG00000005678.3"/>
</dbReference>
<dbReference type="Bgee" id="ENSMODG00000005678">
    <property type="expression patterns" value="Expressed in heart and 21 other cell types or tissues"/>
</dbReference>
<dbReference type="AlphaFoldDB" id="A0A5F8GPY3"/>
<keyword evidence="3" id="KW-1185">Reference proteome</keyword>
<feature type="region of interest" description="Disordered" evidence="1">
    <location>
        <begin position="104"/>
        <end position="131"/>
    </location>
</feature>
<evidence type="ECO:0000256" key="1">
    <source>
        <dbReference type="SAM" id="MobiDB-lite"/>
    </source>
</evidence>